<gene>
    <name evidence="1" type="ORF">niasHT_032926</name>
</gene>
<reference evidence="1 2" key="1">
    <citation type="submission" date="2024-10" db="EMBL/GenBank/DDBJ databases">
        <authorList>
            <person name="Kim D."/>
        </authorList>
    </citation>
    <scope>NUCLEOTIDE SEQUENCE [LARGE SCALE GENOMIC DNA]</scope>
    <source>
        <strain evidence="1">BH-2024</strain>
    </source>
</reference>
<sequence length="351" mass="40831">MSDRRKEAEEKMAKAIFISADCWLSVFDLLPAYQLGLGISMISHRFDFYVDEHFKTRKWTLALIRIRNKIGENGTDEMEIINFGQKALPIPPIQLPRKVSGFQRIEICFIDQNAIAFLCHFRQLFAACPINLVLYIHNDCISELILRNTWPMLGKNIHFIELPARIFRLLRQFAPSALNDCPSLRVVSFFFDDIFPEFPADDNATASDGQVLAKWLFTPLQNGVPKVLICQFNMDDANWMSRIEAFQAAFASASSTVNFIVVIWFPSYFDDVDFVVPFEQINEMTREQLALKLIDDCMKRMNINNQCFVLVRCPIARDESKWTKWEKEAIHWCIYDEPNQIFLLTESDQQK</sequence>
<dbReference type="EMBL" id="JBICBT010001144">
    <property type="protein sequence ID" value="KAL3080898.1"/>
    <property type="molecule type" value="Genomic_DNA"/>
</dbReference>
<dbReference type="Proteomes" id="UP001620626">
    <property type="component" value="Unassembled WGS sequence"/>
</dbReference>
<organism evidence="1 2">
    <name type="scientific">Heterodera trifolii</name>
    <dbReference type="NCBI Taxonomy" id="157864"/>
    <lineage>
        <taxon>Eukaryota</taxon>
        <taxon>Metazoa</taxon>
        <taxon>Ecdysozoa</taxon>
        <taxon>Nematoda</taxon>
        <taxon>Chromadorea</taxon>
        <taxon>Rhabditida</taxon>
        <taxon>Tylenchina</taxon>
        <taxon>Tylenchomorpha</taxon>
        <taxon>Tylenchoidea</taxon>
        <taxon>Heteroderidae</taxon>
        <taxon>Heteroderinae</taxon>
        <taxon>Heterodera</taxon>
    </lineage>
</organism>
<proteinExistence type="predicted"/>
<protein>
    <submittedName>
        <fullName evidence="1">Uncharacterized protein</fullName>
    </submittedName>
</protein>
<keyword evidence="2" id="KW-1185">Reference proteome</keyword>
<evidence type="ECO:0000313" key="2">
    <source>
        <dbReference type="Proteomes" id="UP001620626"/>
    </source>
</evidence>
<dbReference type="AlphaFoldDB" id="A0ABD2J4K5"/>
<comment type="caution">
    <text evidence="1">The sequence shown here is derived from an EMBL/GenBank/DDBJ whole genome shotgun (WGS) entry which is preliminary data.</text>
</comment>
<name>A0ABD2J4K5_9BILA</name>
<accession>A0ABD2J4K5</accession>
<evidence type="ECO:0000313" key="1">
    <source>
        <dbReference type="EMBL" id="KAL3080898.1"/>
    </source>
</evidence>